<feature type="signal peptide" evidence="2">
    <location>
        <begin position="1"/>
        <end position="21"/>
    </location>
</feature>
<evidence type="ECO:0000313" key="5">
    <source>
        <dbReference type="Proteomes" id="UP000054097"/>
    </source>
</evidence>
<evidence type="ECO:0000256" key="1">
    <source>
        <dbReference type="SAM" id="Phobius"/>
    </source>
</evidence>
<keyword evidence="1" id="KW-0472">Membrane</keyword>
<dbReference type="PANTHER" id="PTHR36853">
    <property type="entry name" value="EXPRESSED PROTEIN"/>
    <property type="match status" value="1"/>
</dbReference>
<keyword evidence="1" id="KW-1133">Transmembrane helix</keyword>
<keyword evidence="5" id="KW-1185">Reference proteome</keyword>
<evidence type="ECO:0000256" key="2">
    <source>
        <dbReference type="SAM" id="SignalP"/>
    </source>
</evidence>
<sequence>MKSLPLFWPVTSFLLPVLCNAAATVFLRPSGVHLGELSAAEADVLIANHLGLESTVSLGNEDFEHLLEKVGGQAALGKQLLDSADDSLLFVMDASFEDLQEFLPDSWGSPSFTSTIDASSLKSMIDAYNTTAGESGFSVYSNPYGAAGYRTFVDMFGPGDDPLSVFLKTSSNLAEFIDQTDSSTRRFGAFHITTLIDFEQVHDLDSVQYSNIKQAINEALTDPALERFNVAVVFSAPETNADRTHHASIASMPKSTQAPFPAPPRSAPIFSNSICYASASTCQNGTTECSGRGQCVPIRKGPRECYVCQCAVTKDTKNRTEYWSGASCQNKDVSMAFSLVAGTTVAIVLIIVFSISLLYSIGTQELPNVLTGGIVHAKHD</sequence>
<feature type="chain" id="PRO_5002161658" description="Vacuolar sorting protein Vps3844 C-terminal domain-containing protein" evidence="2">
    <location>
        <begin position="22"/>
        <end position="380"/>
    </location>
</feature>
<dbReference type="EMBL" id="KN824282">
    <property type="protein sequence ID" value="KIM31201.1"/>
    <property type="molecule type" value="Genomic_DNA"/>
</dbReference>
<dbReference type="InterPro" id="IPR053065">
    <property type="entry name" value="Archenteron_Induction-Rel"/>
</dbReference>
<name>A0A0C3BI91_SERVB</name>
<protein>
    <recommendedName>
        <fullName evidence="3">Vacuolar sorting protein Vps3844 C-terminal domain-containing protein</fullName>
    </recommendedName>
</protein>
<proteinExistence type="predicted"/>
<dbReference type="AlphaFoldDB" id="A0A0C3BI91"/>
<dbReference type="STRING" id="933852.A0A0C3BI91"/>
<reference evidence="5" key="2">
    <citation type="submission" date="2015-01" db="EMBL/GenBank/DDBJ databases">
        <title>Evolutionary Origins and Diversification of the Mycorrhizal Mutualists.</title>
        <authorList>
            <consortium name="DOE Joint Genome Institute"/>
            <consortium name="Mycorrhizal Genomics Consortium"/>
            <person name="Kohler A."/>
            <person name="Kuo A."/>
            <person name="Nagy L.G."/>
            <person name="Floudas D."/>
            <person name="Copeland A."/>
            <person name="Barry K.W."/>
            <person name="Cichocki N."/>
            <person name="Veneault-Fourrey C."/>
            <person name="LaButti K."/>
            <person name="Lindquist E.A."/>
            <person name="Lipzen A."/>
            <person name="Lundell T."/>
            <person name="Morin E."/>
            <person name="Murat C."/>
            <person name="Riley R."/>
            <person name="Ohm R."/>
            <person name="Sun H."/>
            <person name="Tunlid A."/>
            <person name="Henrissat B."/>
            <person name="Grigoriev I.V."/>
            <person name="Hibbett D.S."/>
            <person name="Martin F."/>
        </authorList>
    </citation>
    <scope>NUCLEOTIDE SEQUENCE [LARGE SCALE GENOMIC DNA]</scope>
    <source>
        <strain evidence="5">MAFF 305830</strain>
    </source>
</reference>
<dbReference type="InterPro" id="IPR024382">
    <property type="entry name" value="Vps3844_C"/>
</dbReference>
<accession>A0A0C3BI91</accession>
<dbReference type="HOGENOM" id="CLU_754738_0_0_1"/>
<feature type="transmembrane region" description="Helical" evidence="1">
    <location>
        <begin position="335"/>
        <end position="359"/>
    </location>
</feature>
<dbReference type="OrthoDB" id="5583277at2759"/>
<evidence type="ECO:0000259" key="3">
    <source>
        <dbReference type="Pfam" id="PF12955"/>
    </source>
</evidence>
<keyword evidence="2" id="KW-0732">Signal</keyword>
<evidence type="ECO:0000313" key="4">
    <source>
        <dbReference type="EMBL" id="KIM31201.1"/>
    </source>
</evidence>
<dbReference type="GO" id="GO:0005783">
    <property type="term" value="C:endoplasmic reticulum"/>
    <property type="evidence" value="ECO:0007669"/>
    <property type="project" value="TreeGrafter"/>
</dbReference>
<feature type="domain" description="Vacuolar sorting protein Vps3844 C-terminal" evidence="3">
    <location>
        <begin position="275"/>
        <end position="371"/>
    </location>
</feature>
<gene>
    <name evidence="4" type="ORF">M408DRAFT_255534</name>
</gene>
<dbReference type="PANTHER" id="PTHR36853:SF1">
    <property type="entry name" value="DUF3844 DOMAIN-CONTAINING PROTEIN"/>
    <property type="match status" value="1"/>
</dbReference>
<reference evidence="4 5" key="1">
    <citation type="submission" date="2014-04" db="EMBL/GenBank/DDBJ databases">
        <authorList>
            <consortium name="DOE Joint Genome Institute"/>
            <person name="Kuo A."/>
            <person name="Zuccaro A."/>
            <person name="Kohler A."/>
            <person name="Nagy L.G."/>
            <person name="Floudas D."/>
            <person name="Copeland A."/>
            <person name="Barry K.W."/>
            <person name="Cichocki N."/>
            <person name="Veneault-Fourrey C."/>
            <person name="LaButti K."/>
            <person name="Lindquist E.A."/>
            <person name="Lipzen A."/>
            <person name="Lundell T."/>
            <person name="Morin E."/>
            <person name="Murat C."/>
            <person name="Sun H."/>
            <person name="Tunlid A."/>
            <person name="Henrissat B."/>
            <person name="Grigoriev I.V."/>
            <person name="Hibbett D.S."/>
            <person name="Martin F."/>
            <person name="Nordberg H.P."/>
            <person name="Cantor M.N."/>
            <person name="Hua S.X."/>
        </authorList>
    </citation>
    <scope>NUCLEOTIDE SEQUENCE [LARGE SCALE GENOMIC DNA]</scope>
    <source>
        <strain evidence="4 5">MAFF 305830</strain>
    </source>
</reference>
<keyword evidence="1" id="KW-0812">Transmembrane</keyword>
<dbReference type="Pfam" id="PF12955">
    <property type="entry name" value="Vps3844_C"/>
    <property type="match status" value="1"/>
</dbReference>
<dbReference type="Proteomes" id="UP000054097">
    <property type="component" value="Unassembled WGS sequence"/>
</dbReference>
<organism evidence="4 5">
    <name type="scientific">Serendipita vermifera MAFF 305830</name>
    <dbReference type="NCBI Taxonomy" id="933852"/>
    <lineage>
        <taxon>Eukaryota</taxon>
        <taxon>Fungi</taxon>
        <taxon>Dikarya</taxon>
        <taxon>Basidiomycota</taxon>
        <taxon>Agaricomycotina</taxon>
        <taxon>Agaricomycetes</taxon>
        <taxon>Sebacinales</taxon>
        <taxon>Serendipitaceae</taxon>
        <taxon>Serendipita</taxon>
    </lineage>
</organism>